<comment type="similarity">
    <text evidence="1">Belongs to the ribonucleoside diphosphate reductase class-2 family.</text>
</comment>
<dbReference type="InterPro" id="IPR023806">
    <property type="entry name" value="CHP03905"/>
</dbReference>
<dbReference type="RefSeq" id="WP_021925966.1">
    <property type="nucleotide sequence ID" value="NZ_JACOOT010000017.1"/>
</dbReference>
<evidence type="ECO:0000313" key="8">
    <source>
        <dbReference type="Proteomes" id="UP000652847"/>
    </source>
</evidence>
<dbReference type="GO" id="GO:0071897">
    <property type="term" value="P:DNA biosynthetic process"/>
    <property type="evidence" value="ECO:0007669"/>
    <property type="project" value="UniProtKB-KW"/>
</dbReference>
<evidence type="ECO:0000256" key="5">
    <source>
        <dbReference type="ARBA" id="ARBA00047754"/>
    </source>
</evidence>
<evidence type="ECO:0000313" key="7">
    <source>
        <dbReference type="EMBL" id="MBC5651026.1"/>
    </source>
</evidence>
<reference evidence="7 8" key="1">
    <citation type="submission" date="2020-08" db="EMBL/GenBank/DDBJ databases">
        <title>Genome public.</title>
        <authorList>
            <person name="Liu C."/>
            <person name="Sun Q."/>
        </authorList>
    </citation>
    <scope>NUCLEOTIDE SEQUENCE [LARGE SCALE GENOMIC DNA]</scope>
    <source>
        <strain evidence="7 8">BX17</strain>
    </source>
</reference>
<evidence type="ECO:0000259" key="6">
    <source>
        <dbReference type="Pfam" id="PF12637"/>
    </source>
</evidence>
<protein>
    <recommendedName>
        <fullName evidence="2">ribonucleoside-diphosphate reductase</fullName>
        <ecNumber evidence="2">1.17.4.1</ecNumber>
    </recommendedName>
</protein>
<comment type="caution">
    <text evidence="7">The sequence shown here is derived from an EMBL/GenBank/DDBJ whole genome shotgun (WGS) entry which is preliminary data.</text>
</comment>
<name>A0A8I0AC15_9FIRM</name>
<evidence type="ECO:0000256" key="1">
    <source>
        <dbReference type="ARBA" id="ARBA00007405"/>
    </source>
</evidence>
<dbReference type="EC" id="1.17.4.1" evidence="2"/>
<dbReference type="EMBL" id="JACOOT010000017">
    <property type="protein sequence ID" value="MBC5651026.1"/>
    <property type="molecule type" value="Genomic_DNA"/>
</dbReference>
<comment type="catalytic activity">
    <reaction evidence="5">
        <text>a 2'-deoxyribonucleoside 5'-diphosphate + [thioredoxin]-disulfide + H2O = a ribonucleoside 5'-diphosphate + [thioredoxin]-dithiol</text>
        <dbReference type="Rhea" id="RHEA:23252"/>
        <dbReference type="Rhea" id="RHEA-COMP:10698"/>
        <dbReference type="Rhea" id="RHEA-COMP:10700"/>
        <dbReference type="ChEBI" id="CHEBI:15377"/>
        <dbReference type="ChEBI" id="CHEBI:29950"/>
        <dbReference type="ChEBI" id="CHEBI:50058"/>
        <dbReference type="ChEBI" id="CHEBI:57930"/>
        <dbReference type="ChEBI" id="CHEBI:73316"/>
        <dbReference type="EC" id="1.17.4.1"/>
    </reaction>
</comment>
<keyword evidence="8" id="KW-1185">Reference proteome</keyword>
<evidence type="ECO:0000256" key="3">
    <source>
        <dbReference type="ARBA" id="ARBA00022634"/>
    </source>
</evidence>
<gene>
    <name evidence="7" type="ORF">H8S54_07890</name>
</gene>
<proteinExistence type="inferred from homology"/>
<accession>A0A8I0AC15</accession>
<dbReference type="AlphaFoldDB" id="A0A8I0AC15"/>
<evidence type="ECO:0000256" key="4">
    <source>
        <dbReference type="ARBA" id="ARBA00022741"/>
    </source>
</evidence>
<feature type="domain" description="TSCPD" evidence="6">
    <location>
        <begin position="2"/>
        <end position="79"/>
    </location>
</feature>
<dbReference type="Pfam" id="PF12637">
    <property type="entry name" value="TSCPD"/>
    <property type="match status" value="1"/>
</dbReference>
<dbReference type="NCBIfam" id="TIGR03905">
    <property type="entry name" value="TIGR03905_4_Cys"/>
    <property type="match status" value="1"/>
</dbReference>
<sequence>MEYKTKGVCSMAIQYDLDDEQKVHNVKFIGGCSGNTQGVAKLVEGMPAKEVIARLEGIQCGRRPTSCPDQLATALKEALS</sequence>
<organism evidence="7 8">
    <name type="scientific">Blautia segnis</name>
    <dbReference type="NCBI Taxonomy" id="2763030"/>
    <lineage>
        <taxon>Bacteria</taxon>
        <taxon>Bacillati</taxon>
        <taxon>Bacillota</taxon>
        <taxon>Clostridia</taxon>
        <taxon>Lachnospirales</taxon>
        <taxon>Lachnospiraceae</taxon>
        <taxon>Blautia</taxon>
    </lineage>
</organism>
<keyword evidence="4" id="KW-0547">Nucleotide-binding</keyword>
<dbReference type="InterPro" id="IPR024434">
    <property type="entry name" value="TSCPD_dom"/>
</dbReference>
<dbReference type="Proteomes" id="UP000652847">
    <property type="component" value="Unassembled WGS sequence"/>
</dbReference>
<keyword evidence="3" id="KW-0237">DNA synthesis</keyword>
<dbReference type="GO" id="GO:0000166">
    <property type="term" value="F:nucleotide binding"/>
    <property type="evidence" value="ECO:0007669"/>
    <property type="project" value="UniProtKB-KW"/>
</dbReference>
<dbReference type="GO" id="GO:0004748">
    <property type="term" value="F:ribonucleoside-diphosphate reductase activity, thioredoxin disulfide as acceptor"/>
    <property type="evidence" value="ECO:0007669"/>
    <property type="project" value="UniProtKB-EC"/>
</dbReference>
<evidence type="ECO:0000256" key="2">
    <source>
        <dbReference type="ARBA" id="ARBA00012274"/>
    </source>
</evidence>